<keyword evidence="4" id="KW-1185">Reference proteome</keyword>
<reference evidence="3 4" key="1">
    <citation type="submission" date="2019-08" db="EMBL/GenBank/DDBJ databases">
        <title>Seonamhaeicola sediminis sp. nov., isolated from marine sediment.</title>
        <authorList>
            <person name="Cao W.R."/>
        </authorList>
    </citation>
    <scope>NUCLEOTIDE SEQUENCE [LARGE SCALE GENOMIC DNA]</scope>
    <source>
        <strain evidence="3 4">B011</strain>
    </source>
</reference>
<feature type="chain" id="PRO_5022849584" evidence="1">
    <location>
        <begin position="20"/>
        <end position="257"/>
    </location>
</feature>
<proteinExistence type="predicted"/>
<gene>
    <name evidence="3" type="ORF">FUA24_06970</name>
</gene>
<dbReference type="InterPro" id="IPR027843">
    <property type="entry name" value="DUF4440"/>
</dbReference>
<name>A0A5D0IND6_9FLAO</name>
<dbReference type="EMBL" id="VSDQ01000409">
    <property type="protein sequence ID" value="TYA84380.1"/>
    <property type="molecule type" value="Genomic_DNA"/>
</dbReference>
<evidence type="ECO:0000313" key="4">
    <source>
        <dbReference type="Proteomes" id="UP000323930"/>
    </source>
</evidence>
<organism evidence="3 4">
    <name type="scientific">Seonamhaeicola marinus</name>
    <dbReference type="NCBI Taxonomy" id="1912246"/>
    <lineage>
        <taxon>Bacteria</taxon>
        <taxon>Pseudomonadati</taxon>
        <taxon>Bacteroidota</taxon>
        <taxon>Flavobacteriia</taxon>
        <taxon>Flavobacteriales</taxon>
        <taxon>Flavobacteriaceae</taxon>
    </lineage>
</organism>
<feature type="signal peptide" evidence="1">
    <location>
        <begin position="1"/>
        <end position="19"/>
    </location>
</feature>
<dbReference type="Gene3D" id="3.10.450.50">
    <property type="match status" value="1"/>
</dbReference>
<evidence type="ECO:0000313" key="3">
    <source>
        <dbReference type="EMBL" id="TYA84380.1"/>
    </source>
</evidence>
<dbReference type="Pfam" id="PF14534">
    <property type="entry name" value="DUF4440"/>
    <property type="match status" value="1"/>
</dbReference>
<dbReference type="RefSeq" id="WP_148540928.1">
    <property type="nucleotide sequence ID" value="NZ_VSDQ01000409.1"/>
</dbReference>
<dbReference type="AlphaFoldDB" id="A0A5D0IND6"/>
<accession>A0A5D0IND6</accession>
<protein>
    <submittedName>
        <fullName evidence="3">DUF4440 domain-containing protein</fullName>
    </submittedName>
</protein>
<dbReference type="SUPFAM" id="SSF54427">
    <property type="entry name" value="NTF2-like"/>
    <property type="match status" value="1"/>
</dbReference>
<comment type="caution">
    <text evidence="3">The sequence shown here is derived from an EMBL/GenBank/DDBJ whole genome shotgun (WGS) entry which is preliminary data.</text>
</comment>
<evidence type="ECO:0000256" key="1">
    <source>
        <dbReference type="SAM" id="SignalP"/>
    </source>
</evidence>
<feature type="domain" description="DUF4440" evidence="2">
    <location>
        <begin position="39"/>
        <end position="149"/>
    </location>
</feature>
<evidence type="ECO:0000259" key="2">
    <source>
        <dbReference type="Pfam" id="PF14534"/>
    </source>
</evidence>
<keyword evidence="1" id="KW-0732">Signal</keyword>
<dbReference type="OrthoDB" id="1357763at2"/>
<dbReference type="Proteomes" id="UP000323930">
    <property type="component" value="Unassembled WGS sequence"/>
</dbReference>
<dbReference type="InterPro" id="IPR032710">
    <property type="entry name" value="NTF2-like_dom_sf"/>
</dbReference>
<sequence length="257" mass="29314">MIKKTLVLVLACIPLFNYSQNSINSLEELKKAITYNDSVFWNGFNSCDIEVVKNYVSDDLEFYHDKNGVTIGSEVFIKTVEQNLCSNSNFKMRRKALQETIHIYPIKNYGAIISGEHVFYISQNGNQESLDGIAKFSNLWHYKDGNWKMTRVLSYDHKPAPQNFDKKEIIVSGTLLHALSGKYYAPNLGDVVISNEKGILKIKSGNMLIKAYPNSESTFFSKEAPLTFEFLKDTKGKISKMIVRENNKIVDEVLKQD</sequence>